<dbReference type="InterPro" id="IPR001173">
    <property type="entry name" value="Glyco_trans_2-like"/>
</dbReference>
<feature type="domain" description="Glycosyltransferase 2-like" evidence="4">
    <location>
        <begin position="5"/>
        <end position="169"/>
    </location>
</feature>
<evidence type="ECO:0000313" key="6">
    <source>
        <dbReference type="Proteomes" id="UP000244893"/>
    </source>
</evidence>
<proteinExistence type="inferred from homology"/>
<dbReference type="PANTHER" id="PTHR43398:SF1">
    <property type="entry name" value="DOLICHOL-PHOSPHATE MANNOSYLTRANSFERASE SUBUNIT 1"/>
    <property type="match status" value="1"/>
</dbReference>
<accession>A0A2V1HN35</accession>
<name>A0A2V1HN35_9MICO</name>
<dbReference type="RefSeq" id="WP_116756462.1">
    <property type="nucleotide sequence ID" value="NZ_JBHUEX010000001.1"/>
</dbReference>
<gene>
    <name evidence="5" type="ORF">DDQ50_09265</name>
</gene>
<dbReference type="InterPro" id="IPR029044">
    <property type="entry name" value="Nucleotide-diphossugar_trans"/>
</dbReference>
<protein>
    <submittedName>
        <fullName evidence="5">Dolichol-phosphate mannosyltransferase</fullName>
    </submittedName>
</protein>
<dbReference type="GO" id="GO:0016020">
    <property type="term" value="C:membrane"/>
    <property type="evidence" value="ECO:0007669"/>
    <property type="project" value="GOC"/>
</dbReference>
<evidence type="ECO:0000256" key="3">
    <source>
        <dbReference type="ARBA" id="ARBA00022679"/>
    </source>
</evidence>
<dbReference type="Proteomes" id="UP000244893">
    <property type="component" value="Unassembled WGS sequence"/>
</dbReference>
<dbReference type="SUPFAM" id="SSF53448">
    <property type="entry name" value="Nucleotide-diphospho-sugar transferases"/>
    <property type="match status" value="1"/>
</dbReference>
<evidence type="ECO:0000259" key="4">
    <source>
        <dbReference type="Pfam" id="PF00535"/>
    </source>
</evidence>
<dbReference type="EMBL" id="QEOP01000002">
    <property type="protein sequence ID" value="PVZ93948.1"/>
    <property type="molecule type" value="Genomic_DNA"/>
</dbReference>
<dbReference type="GO" id="GO:0009247">
    <property type="term" value="P:glycolipid biosynthetic process"/>
    <property type="evidence" value="ECO:0007669"/>
    <property type="project" value="TreeGrafter"/>
</dbReference>
<keyword evidence="3 5" id="KW-0808">Transferase</keyword>
<dbReference type="Pfam" id="PF00535">
    <property type="entry name" value="Glycos_transf_2"/>
    <property type="match status" value="1"/>
</dbReference>
<evidence type="ECO:0000313" key="5">
    <source>
        <dbReference type="EMBL" id="PVZ93948.1"/>
    </source>
</evidence>
<organism evidence="5 6">
    <name type="scientific">Amnibacterium flavum</name>
    <dbReference type="NCBI Taxonomy" id="2173173"/>
    <lineage>
        <taxon>Bacteria</taxon>
        <taxon>Bacillati</taxon>
        <taxon>Actinomycetota</taxon>
        <taxon>Actinomycetes</taxon>
        <taxon>Micrococcales</taxon>
        <taxon>Microbacteriaceae</taxon>
        <taxon>Amnibacterium</taxon>
    </lineage>
</organism>
<dbReference type="CDD" id="cd06442">
    <property type="entry name" value="DPM1_like"/>
    <property type="match status" value="1"/>
</dbReference>
<dbReference type="FunFam" id="3.90.550.10:FF:000122">
    <property type="entry name" value="Dolichol-phosphate mannosyltransferase subunit 1"/>
    <property type="match status" value="1"/>
</dbReference>
<dbReference type="AlphaFoldDB" id="A0A2V1HN35"/>
<sequence>MNTIVVIPTYNEKDNLHPILDRLFDAVPDAHALIVDDSSPDGTGELADQRAVTDGRIHVLHRAGKEGLGKAYLAGFAWALEHGYDVIVEMDADGSHHPEQLPQLLALAHDDDLILGSRWVPGGKVENWPLSRRVLSQGGNLYARMALGVSVRDATGGYRVFTRRALEKLDLDGVASHGYCFQIDLVWRALQAGLRVVEHPITFTERVRGESKMDSSIVSESLLRVTFWGLRRRARGAVELVAHHRRLPSVRATSRVAFAPRSWGISGR</sequence>
<keyword evidence="6" id="KW-1185">Reference proteome</keyword>
<evidence type="ECO:0000256" key="1">
    <source>
        <dbReference type="ARBA" id="ARBA00006739"/>
    </source>
</evidence>
<dbReference type="GO" id="GO:0004582">
    <property type="term" value="F:dolichyl-phosphate beta-D-mannosyltransferase activity"/>
    <property type="evidence" value="ECO:0007669"/>
    <property type="project" value="InterPro"/>
</dbReference>
<dbReference type="Gene3D" id="3.90.550.10">
    <property type="entry name" value="Spore Coat Polysaccharide Biosynthesis Protein SpsA, Chain A"/>
    <property type="match status" value="1"/>
</dbReference>
<comment type="similarity">
    <text evidence="1">Belongs to the glycosyltransferase 2 family.</text>
</comment>
<evidence type="ECO:0000256" key="2">
    <source>
        <dbReference type="ARBA" id="ARBA00022676"/>
    </source>
</evidence>
<comment type="caution">
    <text evidence="5">The sequence shown here is derived from an EMBL/GenBank/DDBJ whole genome shotgun (WGS) entry which is preliminary data.</text>
</comment>
<reference evidence="5 6" key="1">
    <citation type="submission" date="2018-05" db="EMBL/GenBank/DDBJ databases">
        <title>Amnibacterium sp. M8JJ-5, whole genome shotgun sequence.</title>
        <authorList>
            <person name="Tuo L."/>
        </authorList>
    </citation>
    <scope>NUCLEOTIDE SEQUENCE [LARGE SCALE GENOMIC DNA]</scope>
    <source>
        <strain evidence="5 6">M8JJ-5</strain>
    </source>
</reference>
<dbReference type="OrthoDB" id="9810303at2"/>
<dbReference type="InterPro" id="IPR039528">
    <property type="entry name" value="DPM1-like"/>
</dbReference>
<keyword evidence="2 5" id="KW-0328">Glycosyltransferase</keyword>
<dbReference type="PANTHER" id="PTHR43398">
    <property type="entry name" value="DOLICHOL-PHOSPHATE MANNOSYLTRANSFERASE SUBUNIT 1"/>
    <property type="match status" value="1"/>
</dbReference>